<dbReference type="AlphaFoldDB" id="F2CWB2"/>
<name>F2CWB2_HORVV</name>
<evidence type="ECO:0000313" key="1">
    <source>
        <dbReference type="EMBL" id="BAJ87133.1"/>
    </source>
</evidence>
<reference evidence="1" key="1">
    <citation type="journal article" date="2011" name="Plant Physiol.">
        <title>Comprehensive sequence analysis of 24,783 barley full-length cDNAs derived from 12 clone libraries.</title>
        <authorList>
            <person name="Matsumoto T."/>
            <person name="Tanaka T."/>
            <person name="Sakai H."/>
            <person name="Amano N."/>
            <person name="Kanamori H."/>
            <person name="Kurita K."/>
            <person name="Kikuta A."/>
            <person name="Kamiya K."/>
            <person name="Yamamoto M."/>
            <person name="Ikawa H."/>
            <person name="Fujii N."/>
            <person name="Hori K."/>
            <person name="Itoh T."/>
            <person name="Sato K."/>
        </authorList>
    </citation>
    <scope>NUCLEOTIDE SEQUENCE</scope>
    <source>
        <tissue evidence="1">Shoot</tissue>
    </source>
</reference>
<sequence length="108" mass="11750">MFFSLPPSFSVRVRVCGRRARPAGGGRRRRRSPLHGSVMECVLILLSMDQGAFSLPSLLSLGFDSLSSRPVPLFMFVLQAYPLDPCGVGGDDAVRVLPSVCMCSWCNS</sequence>
<proteinExistence type="evidence at transcript level"/>
<organism evidence="1">
    <name type="scientific">Hordeum vulgare subsp. vulgare</name>
    <name type="common">Domesticated barley</name>
    <dbReference type="NCBI Taxonomy" id="112509"/>
    <lineage>
        <taxon>Eukaryota</taxon>
        <taxon>Viridiplantae</taxon>
        <taxon>Streptophyta</taxon>
        <taxon>Embryophyta</taxon>
        <taxon>Tracheophyta</taxon>
        <taxon>Spermatophyta</taxon>
        <taxon>Magnoliopsida</taxon>
        <taxon>Liliopsida</taxon>
        <taxon>Poales</taxon>
        <taxon>Poaceae</taxon>
        <taxon>BOP clade</taxon>
        <taxon>Pooideae</taxon>
        <taxon>Triticodae</taxon>
        <taxon>Triticeae</taxon>
        <taxon>Hordeinae</taxon>
        <taxon>Hordeum</taxon>
    </lineage>
</organism>
<accession>F2CWB2</accession>
<protein>
    <submittedName>
        <fullName evidence="1">Predicted protein</fullName>
    </submittedName>
</protein>
<dbReference type="EMBL" id="AK355915">
    <property type="protein sequence ID" value="BAJ87133.1"/>
    <property type="molecule type" value="mRNA"/>
</dbReference>